<evidence type="ECO:0000256" key="1">
    <source>
        <dbReference type="SAM" id="MobiDB-lite"/>
    </source>
</evidence>
<accession>A0A1Y2DSD3</accession>
<sequence length="110" mass="12035">MPCLASLHSWLAGWRAAWAAWAMGPVDARDPSPLGPNNSRVVQKKQQQAEWELGRRARSRRGTEPCAGGRQRTLVNKLYLLNNASGCSFQGPPHPPSLGGKWAESYLVLG</sequence>
<reference evidence="3 4" key="1">
    <citation type="submission" date="2016-07" db="EMBL/GenBank/DDBJ databases">
        <title>Pervasive Adenine N6-methylation of Active Genes in Fungi.</title>
        <authorList>
            <consortium name="DOE Joint Genome Institute"/>
            <person name="Mondo S.J."/>
            <person name="Dannebaum R.O."/>
            <person name="Kuo R.C."/>
            <person name="Labutti K."/>
            <person name="Haridas S."/>
            <person name="Kuo A."/>
            <person name="Salamov A."/>
            <person name="Ahrendt S.R."/>
            <person name="Lipzen A."/>
            <person name="Sullivan W."/>
            <person name="Andreopoulos W.B."/>
            <person name="Clum A."/>
            <person name="Lindquist E."/>
            <person name="Daum C."/>
            <person name="Ramamoorthy G.K."/>
            <person name="Gryganskyi A."/>
            <person name="Culley D."/>
            <person name="Magnuson J.K."/>
            <person name="James T.Y."/>
            <person name="O'Malley M.A."/>
            <person name="Stajich J.E."/>
            <person name="Spatafora J.W."/>
            <person name="Visel A."/>
            <person name="Grigoriev I.V."/>
        </authorList>
    </citation>
    <scope>NUCLEOTIDE SEQUENCE [LARGE SCALE GENOMIC DNA]</scope>
    <source>
        <strain evidence="3 4">CBS 129021</strain>
    </source>
</reference>
<dbReference type="EMBL" id="MCFJ01000009">
    <property type="protein sequence ID" value="ORY62168.1"/>
    <property type="molecule type" value="Genomic_DNA"/>
</dbReference>
<gene>
    <name evidence="3" type="ORF">BCR38DRAFT_410612</name>
</gene>
<name>A0A1Y2DSD3_9PEZI</name>
<dbReference type="AlphaFoldDB" id="A0A1Y2DSD3"/>
<feature type="region of interest" description="Disordered" evidence="1">
    <location>
        <begin position="29"/>
        <end position="68"/>
    </location>
</feature>
<feature type="compositionally biased region" description="Polar residues" evidence="1">
    <location>
        <begin position="35"/>
        <end position="49"/>
    </location>
</feature>
<feature type="chain" id="PRO_5012440708" evidence="2">
    <location>
        <begin position="29"/>
        <end position="110"/>
    </location>
</feature>
<proteinExistence type="predicted"/>
<dbReference type="InParanoid" id="A0A1Y2DSD3"/>
<keyword evidence="4" id="KW-1185">Reference proteome</keyword>
<evidence type="ECO:0000313" key="4">
    <source>
        <dbReference type="Proteomes" id="UP000193689"/>
    </source>
</evidence>
<protein>
    <submittedName>
        <fullName evidence="3">Uncharacterized protein</fullName>
    </submittedName>
</protein>
<organism evidence="3 4">
    <name type="scientific">Pseudomassariella vexata</name>
    <dbReference type="NCBI Taxonomy" id="1141098"/>
    <lineage>
        <taxon>Eukaryota</taxon>
        <taxon>Fungi</taxon>
        <taxon>Dikarya</taxon>
        <taxon>Ascomycota</taxon>
        <taxon>Pezizomycotina</taxon>
        <taxon>Sordariomycetes</taxon>
        <taxon>Xylariomycetidae</taxon>
        <taxon>Amphisphaeriales</taxon>
        <taxon>Pseudomassariaceae</taxon>
        <taxon>Pseudomassariella</taxon>
    </lineage>
</organism>
<dbReference type="GeneID" id="63774697"/>
<dbReference type="Proteomes" id="UP000193689">
    <property type="component" value="Unassembled WGS sequence"/>
</dbReference>
<comment type="caution">
    <text evidence="3">The sequence shown here is derived from an EMBL/GenBank/DDBJ whole genome shotgun (WGS) entry which is preliminary data.</text>
</comment>
<feature type="signal peptide" evidence="2">
    <location>
        <begin position="1"/>
        <end position="28"/>
    </location>
</feature>
<evidence type="ECO:0000256" key="2">
    <source>
        <dbReference type="SAM" id="SignalP"/>
    </source>
</evidence>
<keyword evidence="2" id="KW-0732">Signal</keyword>
<dbReference type="RefSeq" id="XP_040714004.1">
    <property type="nucleotide sequence ID" value="XM_040858485.1"/>
</dbReference>
<evidence type="ECO:0000313" key="3">
    <source>
        <dbReference type="EMBL" id="ORY62168.1"/>
    </source>
</evidence>